<accession>A0ABS2CDV0</accession>
<dbReference type="PROSITE" id="PS51198">
    <property type="entry name" value="UVRD_HELICASE_ATP_BIND"/>
    <property type="match status" value="1"/>
</dbReference>
<evidence type="ECO:0000313" key="13">
    <source>
        <dbReference type="EMBL" id="MBM5572325.1"/>
    </source>
</evidence>
<evidence type="ECO:0000256" key="4">
    <source>
        <dbReference type="ARBA" id="ARBA00022722"/>
    </source>
</evidence>
<evidence type="ECO:0000256" key="9">
    <source>
        <dbReference type="ARBA" id="ARBA00022840"/>
    </source>
</evidence>
<keyword evidence="7 10" id="KW-0378">Hydrolase</keyword>
<name>A0ABS2CDV0_9NEIS</name>
<organism evidence="13 14">
    <name type="scientific">Deefgea chitinilytica</name>
    <dbReference type="NCBI Taxonomy" id="570276"/>
    <lineage>
        <taxon>Bacteria</taxon>
        <taxon>Pseudomonadati</taxon>
        <taxon>Pseudomonadota</taxon>
        <taxon>Betaproteobacteria</taxon>
        <taxon>Neisseriales</taxon>
        <taxon>Chitinibacteraceae</taxon>
        <taxon>Deefgea</taxon>
    </lineage>
</organism>
<evidence type="ECO:0000256" key="6">
    <source>
        <dbReference type="ARBA" id="ARBA00022759"/>
    </source>
</evidence>
<keyword evidence="4" id="KW-0540">Nuclease</keyword>
<dbReference type="InterPro" id="IPR008766">
    <property type="entry name" value="Replication_gene_A-like"/>
</dbReference>
<dbReference type="Pfam" id="PF00580">
    <property type="entry name" value="UvrD-helicase"/>
    <property type="match status" value="2"/>
</dbReference>
<keyword evidence="9 10" id="KW-0067">ATP-binding</keyword>
<dbReference type="Pfam" id="PF05840">
    <property type="entry name" value="Phage_GPA"/>
    <property type="match status" value="1"/>
</dbReference>
<gene>
    <name evidence="13" type="ORF">GM173_12170</name>
</gene>
<dbReference type="InterPro" id="IPR014016">
    <property type="entry name" value="UvrD-like_ATP-bd"/>
</dbReference>
<evidence type="ECO:0000256" key="1">
    <source>
        <dbReference type="ARBA" id="ARBA00003293"/>
    </source>
</evidence>
<dbReference type="InterPro" id="IPR027417">
    <property type="entry name" value="P-loop_NTPase"/>
</dbReference>
<evidence type="ECO:0000259" key="12">
    <source>
        <dbReference type="PROSITE" id="PS51198"/>
    </source>
</evidence>
<evidence type="ECO:0000256" key="7">
    <source>
        <dbReference type="ARBA" id="ARBA00022801"/>
    </source>
</evidence>
<comment type="function">
    <text evidence="1">Possible endonuclease which induces a single-strand cut and initiates DNA replication.</text>
</comment>
<sequence length="1208" mass="135946">MSFSIKKLKFLNQTAEQRLSWTKKEVMQAAEEAADRAQFILNSTYDADTQTDELSKISYAVFQQIEDACWGMPSKQIFRIKEDRLGNINFDCKKSLKVVVAKLIRKKAWKRLFSQKWIEAKDVHARLNKEYGGADANGEAKPDYASKRAIRNKKDKNEENERFLADFKVWNKETGECFNLTDTAHAEIARKTCVVKRIELYAEKNNLTYAMLTISLPSQYHSNPANAKDTHTWDSQFGVKEGHNRMNAYFHLVKANLLKHAIRMIGVKANERMGDGTPHLHYVIFFKEEQLATIVKYLTFNMPSLFGDVARVRVGEKFDKAKNKGVTVVERVALIEDVPKGNNHYQKYDPTICAKTVHICDEDGEIHEKEVPKEELKCKSWGGGIQLDLKAVIPIEIHPDNFELDEQGHPITGIASASSYATKYAMKSVNNGSSPETLALAARRSAYSIKAVTFFGLPDGLMTFFDMSMNTSSKLLKELKESTIALEDKIDAADYARRMTLIDLIWHCKKYGSRFSSVQPCFKDQYGNLIRKDKLEDFKTEDKFIDLSSVQAHIRFYELWVLANKWKFSVHSIVVQNDREDTVKKPMGLGLIKKATLEAFEADQKKTPLAKEIKSLRGKLSRLNKKIRLLKGLASDCDKSRLDSLQYDLADCLSQQAQVEAEFMEGNYSYAITKSNDFEISSGVHARSMQKYIRDEKSKAEGIELKKKKAIVEAIKDAFSNQKPKLEENCMSETNCFGMLNSLTEDPSVSCNIPRRVSNILNYTRVGQKQPRNPTPSFVDLSGSIKQYWENLADALYLQSKAIKLPFDKHAAIKAAAGSGKTYVLTNRVKYMTESGVDPASIVLITFTRKAATNLKKKLNELKVKGVMIGTFHAVSAMLLAKVGLTANGLNTVVAEAAKIGTKEYYLLIDEAQDMSHDQLDFAEAHGKSVFAVGDIRQALYGFRGGIADGYGQFPLSNEGHAIDLLGNKAGHMVHNMRCAAVPLAFANALQAKEAPSVAIKAGGSLKLAAAGTRKQEIAKVIEAVNALMSNDELKHEDFIKVLTATNDERRAITQRLFKLKLTNDYITVETIHASKRLDRDHIIVFGGSRKVGDDLQVKAMDDEFARLNKLINAKYASTNERHSKSVLKLKPPVPRKELKAELKDLNKSKSVLQALQNRWYVRATRAKKSVYITSTGLLPEFVRESLAIRTGKLEEYYEKYKVENSAI</sequence>
<proteinExistence type="inferred from homology"/>
<dbReference type="PANTHER" id="PTHR11070">
    <property type="entry name" value="UVRD / RECB / PCRA DNA HELICASE FAMILY MEMBER"/>
    <property type="match status" value="1"/>
</dbReference>
<dbReference type="Gene3D" id="3.40.50.300">
    <property type="entry name" value="P-loop containing nucleotide triphosphate hydrolases"/>
    <property type="match status" value="2"/>
</dbReference>
<dbReference type="CDD" id="cd17932">
    <property type="entry name" value="DEXQc_UvrD"/>
    <property type="match status" value="1"/>
</dbReference>
<evidence type="ECO:0000256" key="10">
    <source>
        <dbReference type="PROSITE-ProRule" id="PRU00560"/>
    </source>
</evidence>
<comment type="caution">
    <text evidence="13">The sequence shown here is derived from an EMBL/GenBank/DDBJ whole genome shotgun (WGS) entry which is preliminary data.</text>
</comment>
<evidence type="ECO:0000256" key="3">
    <source>
        <dbReference type="ARBA" id="ARBA00022705"/>
    </source>
</evidence>
<dbReference type="Proteomes" id="UP001195660">
    <property type="component" value="Unassembled WGS sequence"/>
</dbReference>
<evidence type="ECO:0000256" key="11">
    <source>
        <dbReference type="SAM" id="MobiDB-lite"/>
    </source>
</evidence>
<feature type="region of interest" description="Disordered" evidence="11">
    <location>
        <begin position="132"/>
        <end position="152"/>
    </location>
</feature>
<feature type="domain" description="UvrD-like helicase ATP-binding" evidence="12">
    <location>
        <begin position="794"/>
        <end position="1208"/>
    </location>
</feature>
<reference evidence="13 14" key="1">
    <citation type="submission" date="2019-11" db="EMBL/GenBank/DDBJ databases">
        <title>Novel Deefgea species.</title>
        <authorList>
            <person name="Han J.-H."/>
        </authorList>
    </citation>
    <scope>NUCLEOTIDE SEQUENCE [LARGE SCALE GENOMIC DNA]</scope>
    <source>
        <strain evidence="13 14">LMG 24817</strain>
    </source>
</reference>
<evidence type="ECO:0000256" key="8">
    <source>
        <dbReference type="ARBA" id="ARBA00022806"/>
    </source>
</evidence>
<keyword evidence="3" id="KW-0235">DNA replication</keyword>
<keyword evidence="6" id="KW-0255">Endonuclease</keyword>
<dbReference type="InterPro" id="IPR000212">
    <property type="entry name" value="DNA_helicase_UvrD/REP"/>
</dbReference>
<protein>
    <submittedName>
        <fullName evidence="13">AAA family ATPase</fullName>
    </submittedName>
</protein>
<evidence type="ECO:0000256" key="5">
    <source>
        <dbReference type="ARBA" id="ARBA00022741"/>
    </source>
</evidence>
<keyword evidence="5 10" id="KW-0547">Nucleotide-binding</keyword>
<dbReference type="RefSeq" id="WP_203571653.1">
    <property type="nucleotide sequence ID" value="NZ_WOFE01000006.1"/>
</dbReference>
<keyword evidence="8 10" id="KW-0347">Helicase</keyword>
<keyword evidence="14" id="KW-1185">Reference proteome</keyword>
<dbReference type="EMBL" id="WOFE01000006">
    <property type="protein sequence ID" value="MBM5572325.1"/>
    <property type="molecule type" value="Genomic_DNA"/>
</dbReference>
<evidence type="ECO:0000256" key="2">
    <source>
        <dbReference type="ARBA" id="ARBA00009260"/>
    </source>
</evidence>
<evidence type="ECO:0000313" key="14">
    <source>
        <dbReference type="Proteomes" id="UP001195660"/>
    </source>
</evidence>
<dbReference type="SUPFAM" id="SSF52540">
    <property type="entry name" value="P-loop containing nucleoside triphosphate hydrolases"/>
    <property type="match status" value="1"/>
</dbReference>
<feature type="binding site" evidence="10">
    <location>
        <begin position="815"/>
        <end position="822"/>
    </location>
    <ligand>
        <name>ATP</name>
        <dbReference type="ChEBI" id="CHEBI:30616"/>
    </ligand>
</feature>
<comment type="similarity">
    <text evidence="2">Belongs to the phage GPA family.</text>
</comment>